<dbReference type="EMBL" id="CM007649">
    <property type="protein sequence ID" value="ONM41563.1"/>
    <property type="molecule type" value="Genomic_DNA"/>
</dbReference>
<gene>
    <name evidence="1" type="ORF">ZEAMMB73_Zm00001d044551</name>
</gene>
<sequence>MAVSLFYYVSSFLKKKYRDLGWQQRYARFCGRIIVLSVLVLLLYPFLWVWTVIGTLWFSTARGCLPEEGQKWGFLIWLLFSYCGLACIACVAIGKWLHRRHALQQRAQQGIPVSEHGVMLFSISVHLHPVTNIK</sequence>
<dbReference type="GO" id="GO:0010182">
    <property type="term" value="P:sugar mediated signaling pathway"/>
    <property type="evidence" value="ECO:0007669"/>
    <property type="project" value="InterPro"/>
</dbReference>
<dbReference type="PANTHER" id="PTHR47179:SF1">
    <property type="entry name" value="E3 UBIQUITIN-PROTEIN LIGASE SIS3"/>
    <property type="match status" value="1"/>
</dbReference>
<protein>
    <submittedName>
        <fullName evidence="1">E3 ubiquitin-protein ligase SIS3</fullName>
    </submittedName>
</protein>
<accession>A0A1D6NN28</accession>
<dbReference type="AlphaFoldDB" id="A0A1D6NN28"/>
<name>A0A1D6NN28_MAIZE</name>
<evidence type="ECO:0000313" key="1">
    <source>
        <dbReference type="EMBL" id="ONM41563.1"/>
    </source>
</evidence>
<dbReference type="InterPro" id="IPR044793">
    <property type="entry name" value="SIS3"/>
</dbReference>
<reference evidence="1" key="1">
    <citation type="submission" date="2015-12" db="EMBL/GenBank/DDBJ databases">
        <title>Update maize B73 reference genome by single molecule sequencing technologies.</title>
        <authorList>
            <consortium name="Maize Genome Sequencing Project"/>
            <person name="Ware D."/>
        </authorList>
    </citation>
    <scope>NUCLEOTIDE SEQUENCE [LARGE SCALE GENOMIC DNA]</scope>
    <source>
        <tissue evidence="1">Seedling</tissue>
    </source>
</reference>
<proteinExistence type="predicted"/>
<organism evidence="1">
    <name type="scientific">Zea mays</name>
    <name type="common">Maize</name>
    <dbReference type="NCBI Taxonomy" id="4577"/>
    <lineage>
        <taxon>Eukaryota</taxon>
        <taxon>Viridiplantae</taxon>
        <taxon>Streptophyta</taxon>
        <taxon>Embryophyta</taxon>
        <taxon>Tracheophyta</taxon>
        <taxon>Spermatophyta</taxon>
        <taxon>Magnoliopsida</taxon>
        <taxon>Liliopsida</taxon>
        <taxon>Poales</taxon>
        <taxon>Poaceae</taxon>
        <taxon>PACMAD clade</taxon>
        <taxon>Panicoideae</taxon>
        <taxon>Andropogonodae</taxon>
        <taxon>Andropogoneae</taxon>
        <taxon>Tripsacinae</taxon>
        <taxon>Zea</taxon>
    </lineage>
</organism>
<dbReference type="GO" id="GO:0004842">
    <property type="term" value="F:ubiquitin-protein transferase activity"/>
    <property type="evidence" value="ECO:0007669"/>
    <property type="project" value="InterPro"/>
</dbReference>
<dbReference type="ExpressionAtlas" id="A0A1D6NN28">
    <property type="expression patterns" value="baseline and differential"/>
</dbReference>
<dbReference type="PANTHER" id="PTHR47179">
    <property type="entry name" value="E3 UBIQUITIN-PROTEIN LIGASE SIS3"/>
    <property type="match status" value="1"/>
</dbReference>